<sequence length="248" mass="25340">MIDLSHKTALVTGASRGIGRAAALALARAGARVLVHYAQAAPEADRVVGEIRAGGGEAHAVAMDLAAPDGPHALAARVGAIAGERLDILVANAGVAKAMSLEETTVADFDALFALNVRAPFFLVQQLLPMLADGSSVVLTGSLGARAYFPKLAAYGATKGAIHTLVTYLAAELGARGIRVNAVAPGVIETDMAQTPRSEAGRRFLLGMQALQRIGQPADVGDVIAFLASDASRWITGATLPVDGGSKL</sequence>
<dbReference type="SUPFAM" id="SSF51735">
    <property type="entry name" value="NAD(P)-binding Rossmann-fold domains"/>
    <property type="match status" value="1"/>
</dbReference>
<evidence type="ECO:0000313" key="4">
    <source>
        <dbReference type="EMBL" id="GGC91761.1"/>
    </source>
</evidence>
<reference evidence="4" key="1">
    <citation type="journal article" date="2014" name="Int. J. Syst. Evol. Microbiol.">
        <title>Complete genome sequence of Corynebacterium casei LMG S-19264T (=DSM 44701T), isolated from a smear-ripened cheese.</title>
        <authorList>
            <consortium name="US DOE Joint Genome Institute (JGI-PGF)"/>
            <person name="Walter F."/>
            <person name="Albersmeier A."/>
            <person name="Kalinowski J."/>
            <person name="Ruckert C."/>
        </authorList>
    </citation>
    <scope>NUCLEOTIDE SEQUENCE</scope>
    <source>
        <strain evidence="4">CGMCC 1.12919</strain>
    </source>
</reference>
<keyword evidence="2" id="KW-0560">Oxidoreductase</keyword>
<accession>A0A916UWS9</accession>
<comment type="similarity">
    <text evidence="1">Belongs to the short-chain dehydrogenases/reductases (SDR) family.</text>
</comment>
<dbReference type="EMBL" id="BMGG01000012">
    <property type="protein sequence ID" value="GGC91761.1"/>
    <property type="molecule type" value="Genomic_DNA"/>
</dbReference>
<evidence type="ECO:0000256" key="2">
    <source>
        <dbReference type="ARBA" id="ARBA00023002"/>
    </source>
</evidence>
<gene>
    <name evidence="4" type="ORF">GCM10010994_56930</name>
</gene>
<proteinExistence type="inferred from homology"/>
<dbReference type="RefSeq" id="WP_188612571.1">
    <property type="nucleotide sequence ID" value="NZ_BMGG01000012.1"/>
</dbReference>
<dbReference type="PANTHER" id="PTHR43639">
    <property type="entry name" value="OXIDOREDUCTASE, SHORT-CHAIN DEHYDROGENASE/REDUCTASE FAMILY (AFU_ORTHOLOGUE AFUA_5G02870)"/>
    <property type="match status" value="1"/>
</dbReference>
<dbReference type="InterPro" id="IPR002347">
    <property type="entry name" value="SDR_fam"/>
</dbReference>
<dbReference type="Pfam" id="PF13561">
    <property type="entry name" value="adh_short_C2"/>
    <property type="match status" value="1"/>
</dbReference>
<dbReference type="InterPro" id="IPR036291">
    <property type="entry name" value="NAD(P)-bd_dom_sf"/>
</dbReference>
<dbReference type="PRINTS" id="PR00081">
    <property type="entry name" value="GDHRDH"/>
</dbReference>
<dbReference type="SMART" id="SM00822">
    <property type="entry name" value="PKS_KR"/>
    <property type="match status" value="1"/>
</dbReference>
<dbReference type="InterPro" id="IPR057326">
    <property type="entry name" value="KR_dom"/>
</dbReference>
<dbReference type="Gene3D" id="3.40.50.720">
    <property type="entry name" value="NAD(P)-binding Rossmann-like Domain"/>
    <property type="match status" value="1"/>
</dbReference>
<dbReference type="FunFam" id="3.40.50.720:FF:000084">
    <property type="entry name" value="Short-chain dehydrogenase reductase"/>
    <property type="match status" value="1"/>
</dbReference>
<dbReference type="PANTHER" id="PTHR43639:SF1">
    <property type="entry name" value="SHORT-CHAIN DEHYDROGENASE_REDUCTASE FAMILY PROTEIN"/>
    <property type="match status" value="1"/>
</dbReference>
<name>A0A916UWS9_9HYPH</name>
<dbReference type="Proteomes" id="UP000637002">
    <property type="component" value="Unassembled WGS sequence"/>
</dbReference>
<comment type="caution">
    <text evidence="4">The sequence shown here is derived from an EMBL/GenBank/DDBJ whole genome shotgun (WGS) entry which is preliminary data.</text>
</comment>
<organism evidence="4 5">
    <name type="scientific">Chelatococcus reniformis</name>
    <dbReference type="NCBI Taxonomy" id="1494448"/>
    <lineage>
        <taxon>Bacteria</taxon>
        <taxon>Pseudomonadati</taxon>
        <taxon>Pseudomonadota</taxon>
        <taxon>Alphaproteobacteria</taxon>
        <taxon>Hyphomicrobiales</taxon>
        <taxon>Chelatococcaceae</taxon>
        <taxon>Chelatococcus</taxon>
    </lineage>
</organism>
<reference evidence="4" key="2">
    <citation type="submission" date="2020-09" db="EMBL/GenBank/DDBJ databases">
        <authorList>
            <person name="Sun Q."/>
            <person name="Zhou Y."/>
        </authorList>
    </citation>
    <scope>NUCLEOTIDE SEQUENCE</scope>
    <source>
        <strain evidence="4">CGMCC 1.12919</strain>
    </source>
</reference>
<protein>
    <submittedName>
        <fullName evidence="4">Short-chain dehydrogenase</fullName>
    </submittedName>
</protein>
<feature type="domain" description="Ketoreductase" evidence="3">
    <location>
        <begin position="7"/>
        <end position="191"/>
    </location>
</feature>
<dbReference type="GO" id="GO:0016491">
    <property type="term" value="F:oxidoreductase activity"/>
    <property type="evidence" value="ECO:0007669"/>
    <property type="project" value="UniProtKB-KW"/>
</dbReference>
<evidence type="ECO:0000256" key="1">
    <source>
        <dbReference type="ARBA" id="ARBA00006484"/>
    </source>
</evidence>
<keyword evidence="5" id="KW-1185">Reference proteome</keyword>
<dbReference type="AlphaFoldDB" id="A0A916UWS9"/>
<evidence type="ECO:0000259" key="3">
    <source>
        <dbReference type="SMART" id="SM00822"/>
    </source>
</evidence>
<evidence type="ECO:0000313" key="5">
    <source>
        <dbReference type="Proteomes" id="UP000637002"/>
    </source>
</evidence>